<dbReference type="AlphaFoldDB" id="W1PM51"/>
<organism evidence="1 2">
    <name type="scientific">Amborella trichopoda</name>
    <dbReference type="NCBI Taxonomy" id="13333"/>
    <lineage>
        <taxon>Eukaryota</taxon>
        <taxon>Viridiplantae</taxon>
        <taxon>Streptophyta</taxon>
        <taxon>Embryophyta</taxon>
        <taxon>Tracheophyta</taxon>
        <taxon>Spermatophyta</taxon>
        <taxon>Magnoliopsida</taxon>
        <taxon>Amborellales</taxon>
        <taxon>Amborellaceae</taxon>
        <taxon>Amborella</taxon>
    </lineage>
</organism>
<evidence type="ECO:0000313" key="1">
    <source>
        <dbReference type="EMBL" id="ERN09138.1"/>
    </source>
</evidence>
<dbReference type="EMBL" id="KI393051">
    <property type="protein sequence ID" value="ERN09138.1"/>
    <property type="molecule type" value="Genomic_DNA"/>
</dbReference>
<evidence type="ECO:0000313" key="2">
    <source>
        <dbReference type="Proteomes" id="UP000017836"/>
    </source>
</evidence>
<keyword evidence="2" id="KW-1185">Reference proteome</keyword>
<dbReference type="HOGENOM" id="CLU_2708108_0_0_1"/>
<gene>
    <name evidence="1" type="ORF">AMTR_s00014p00175850</name>
</gene>
<reference evidence="2" key="1">
    <citation type="journal article" date="2013" name="Science">
        <title>The Amborella genome and the evolution of flowering plants.</title>
        <authorList>
            <consortium name="Amborella Genome Project"/>
        </authorList>
    </citation>
    <scope>NUCLEOTIDE SEQUENCE [LARGE SCALE GENOMIC DNA]</scope>
</reference>
<dbReference type="Gramene" id="ERN09138">
    <property type="protein sequence ID" value="ERN09138"/>
    <property type="gene ID" value="AMTR_s00014p00175850"/>
</dbReference>
<dbReference type="Proteomes" id="UP000017836">
    <property type="component" value="Unassembled WGS sequence"/>
</dbReference>
<accession>W1PM51</accession>
<proteinExistence type="predicted"/>
<sequence length="73" mass="7890">MVSSSNPQVSILEVNQLPRLGELGTNAYTGASFTRSTTLGVLETTQKLGWSLSITYICEDAQFSVMTMQMASP</sequence>
<name>W1PM51_AMBTC</name>
<protein>
    <submittedName>
        <fullName evidence="1">Uncharacterized protein</fullName>
    </submittedName>
</protein>